<keyword evidence="9 11" id="KW-0998">Cell outer membrane</keyword>
<evidence type="ECO:0000313" key="13">
    <source>
        <dbReference type="EMBL" id="ASJ71804.1"/>
    </source>
</evidence>
<keyword evidence="8 11" id="KW-0975">Bacterial flagellum</keyword>
<comment type="similarity">
    <text evidence="3 11">Belongs to the FlgH family.</text>
</comment>
<evidence type="ECO:0000313" key="14">
    <source>
        <dbReference type="Proteomes" id="UP000250079"/>
    </source>
</evidence>
<dbReference type="OrthoDB" id="9789463at2"/>
<keyword evidence="6 11" id="KW-0472">Membrane</keyword>
<proteinExistence type="inferred from homology"/>
<evidence type="ECO:0000256" key="10">
    <source>
        <dbReference type="ARBA" id="ARBA00023288"/>
    </source>
</evidence>
<keyword evidence="13" id="KW-0966">Cell projection</keyword>
<dbReference type="GO" id="GO:0003774">
    <property type="term" value="F:cytoskeletal motor activity"/>
    <property type="evidence" value="ECO:0007669"/>
    <property type="project" value="InterPro"/>
</dbReference>
<dbReference type="Pfam" id="PF02107">
    <property type="entry name" value="FlgH"/>
    <property type="match status" value="1"/>
</dbReference>
<dbReference type="AlphaFoldDB" id="A0A2Z2NXD2"/>
<name>A0A2Z2NXD2_9GAMM</name>
<evidence type="ECO:0000256" key="4">
    <source>
        <dbReference type="ARBA" id="ARBA00011439"/>
    </source>
</evidence>
<evidence type="ECO:0000256" key="2">
    <source>
        <dbReference type="ARBA" id="ARBA00004635"/>
    </source>
</evidence>
<feature type="signal peptide" evidence="12">
    <location>
        <begin position="1"/>
        <end position="22"/>
    </location>
</feature>
<dbReference type="PRINTS" id="PR01008">
    <property type="entry name" value="FLGLRINGFLGH"/>
</dbReference>
<comment type="function">
    <text evidence="1 11">Assembles around the rod to form the L-ring and probably protects the motor/basal body from shearing forces during rotation.</text>
</comment>
<evidence type="ECO:0000256" key="8">
    <source>
        <dbReference type="ARBA" id="ARBA00023143"/>
    </source>
</evidence>
<comment type="subcellular location">
    <subcellularLocation>
        <location evidence="11">Cell outer membrane</location>
    </subcellularLocation>
    <subcellularLocation>
        <location evidence="11">Bacterial flagellum basal body</location>
    </subcellularLocation>
    <subcellularLocation>
        <location evidence="2">Membrane</location>
        <topology evidence="2">Lipid-anchor</topology>
    </subcellularLocation>
</comment>
<comment type="subunit">
    <text evidence="4 11">The basal body constitutes a major portion of the flagellar organelle and consists of four rings (L,P,S, and M) mounted on a central rod.</text>
</comment>
<dbReference type="GO" id="GO:0071973">
    <property type="term" value="P:bacterial-type flagellum-dependent cell motility"/>
    <property type="evidence" value="ECO:0007669"/>
    <property type="project" value="InterPro"/>
</dbReference>
<evidence type="ECO:0000256" key="9">
    <source>
        <dbReference type="ARBA" id="ARBA00023237"/>
    </source>
</evidence>
<evidence type="ECO:0000256" key="5">
    <source>
        <dbReference type="ARBA" id="ARBA00022729"/>
    </source>
</evidence>
<keyword evidence="5 12" id="KW-0732">Signal</keyword>
<dbReference type="HAMAP" id="MF_00415">
    <property type="entry name" value="FlgH"/>
    <property type="match status" value="1"/>
</dbReference>
<reference evidence="13 14" key="1">
    <citation type="submission" date="2016-12" db="EMBL/GenBank/DDBJ databases">
        <authorList>
            <person name="Song W.-J."/>
            <person name="Kurnit D.M."/>
        </authorList>
    </citation>
    <scope>NUCLEOTIDE SEQUENCE [LARGE SCALE GENOMIC DNA]</scope>
    <source>
        <strain evidence="13 14">IMCC3135</strain>
    </source>
</reference>
<dbReference type="GO" id="GO:0009427">
    <property type="term" value="C:bacterial-type flagellum basal body, distal rod, L ring"/>
    <property type="evidence" value="ECO:0007669"/>
    <property type="project" value="InterPro"/>
</dbReference>
<dbReference type="RefSeq" id="WP_088917193.1">
    <property type="nucleotide sequence ID" value="NZ_CP018632.1"/>
</dbReference>
<keyword evidence="10" id="KW-0449">Lipoprotein</keyword>
<keyword evidence="14" id="KW-1185">Reference proteome</keyword>
<dbReference type="InterPro" id="IPR000527">
    <property type="entry name" value="Flag_Lring"/>
</dbReference>
<dbReference type="Proteomes" id="UP000250079">
    <property type="component" value="Chromosome"/>
</dbReference>
<protein>
    <recommendedName>
        <fullName evidence="11">Flagellar L-ring protein</fullName>
    </recommendedName>
    <alternativeName>
        <fullName evidence="11">Basal body L-ring protein</fullName>
    </alternativeName>
</protein>
<dbReference type="GO" id="GO:0009279">
    <property type="term" value="C:cell outer membrane"/>
    <property type="evidence" value="ECO:0007669"/>
    <property type="project" value="UniProtKB-SubCell"/>
</dbReference>
<sequence length="228" mass="24461">MHLPTLHAGTLLWLLPVLSMSACSLTPEKGPDFTPAEPQVIIHDDNPDGAIYQVSTNRFFFEDIRARRVGDVINVILDERTDATKTASTNAAKGSSLGIPSPTLFGGAIKIGGREIFSNEISSSTDFAGSADSSQSNRLSGSVAVVVDKVLSNGNLWIRGEKRLTLNQGSEVVQVTGLIRSVDITPDNTIQSTQIADASITYGGKGHLADSNRAGWLMRIFSSPFWPF</sequence>
<keyword evidence="7" id="KW-0564">Palmitate</keyword>
<evidence type="ECO:0000256" key="1">
    <source>
        <dbReference type="ARBA" id="ARBA00002591"/>
    </source>
</evidence>
<dbReference type="EMBL" id="CP018632">
    <property type="protein sequence ID" value="ASJ71804.1"/>
    <property type="molecule type" value="Genomic_DNA"/>
</dbReference>
<dbReference type="PANTHER" id="PTHR34933:SF1">
    <property type="entry name" value="FLAGELLAR L-RING PROTEIN"/>
    <property type="match status" value="1"/>
</dbReference>
<evidence type="ECO:0000256" key="12">
    <source>
        <dbReference type="SAM" id="SignalP"/>
    </source>
</evidence>
<gene>
    <name evidence="11 13" type="primary">flgH</name>
    <name evidence="13" type="ORF">IMCC3135_08525</name>
</gene>
<keyword evidence="13" id="KW-0969">Cilium</keyword>
<feature type="chain" id="PRO_5016243619" description="Flagellar L-ring protein" evidence="12">
    <location>
        <begin position="23"/>
        <end position="228"/>
    </location>
</feature>
<organism evidence="13 14">
    <name type="scientific">Granulosicoccus antarcticus IMCC3135</name>
    <dbReference type="NCBI Taxonomy" id="1192854"/>
    <lineage>
        <taxon>Bacteria</taxon>
        <taxon>Pseudomonadati</taxon>
        <taxon>Pseudomonadota</taxon>
        <taxon>Gammaproteobacteria</taxon>
        <taxon>Chromatiales</taxon>
        <taxon>Granulosicoccaceae</taxon>
        <taxon>Granulosicoccus</taxon>
    </lineage>
</organism>
<evidence type="ECO:0000256" key="3">
    <source>
        <dbReference type="ARBA" id="ARBA00006929"/>
    </source>
</evidence>
<evidence type="ECO:0000256" key="7">
    <source>
        <dbReference type="ARBA" id="ARBA00023139"/>
    </source>
</evidence>
<evidence type="ECO:0000256" key="11">
    <source>
        <dbReference type="HAMAP-Rule" id="MF_00415"/>
    </source>
</evidence>
<accession>A0A2Z2NXD2</accession>
<dbReference type="KEGG" id="gai:IMCC3135_08525"/>
<evidence type="ECO:0000256" key="6">
    <source>
        <dbReference type="ARBA" id="ARBA00023136"/>
    </source>
</evidence>
<dbReference type="PANTHER" id="PTHR34933">
    <property type="entry name" value="FLAGELLAR L-RING PROTEIN"/>
    <property type="match status" value="1"/>
</dbReference>
<keyword evidence="13" id="KW-0282">Flagellum</keyword>